<reference evidence="4" key="8">
    <citation type="submission" date="2012-08" db="EMBL/GenBank/DDBJ databases">
        <title>The Second Rice Annotation Project Meeting (RAP2).</title>
        <authorList>
            <consortium name="The Rice Annotation Project (RAP)"/>
        </authorList>
    </citation>
    <scope>NUCLEOTIDE SEQUENCE</scope>
</reference>
<reference evidence="4" key="4">
    <citation type="journal article" date="2007" name="Genome Res.">
        <title>Curated Genome Annotation of Oryza sativa ssp. japonica and Comparative Genome Analysis with Arabidopsis thaliana.</title>
        <authorList>
            <consortium name="The Rice Annotation Project (RAP)"/>
            <person name="Itoh T."/>
            <person name="Tanaka T."/>
            <person name="Barrero R.A."/>
            <person name="Yamasaki C."/>
            <person name="Fujii Y."/>
            <person name="Hilton P.B."/>
            <person name="Antonio B.A."/>
            <person name="Aono H."/>
            <person name="Apweiler R."/>
            <person name="Bruskiewich R."/>
            <person name="Bureau T."/>
            <person name="Burr F."/>
            <person name="Costa de Oliveira A."/>
            <person name="Fuks G."/>
            <person name="Habara T."/>
            <person name="Haberer G."/>
            <person name="Han B."/>
            <person name="Harada E."/>
            <person name="Hiraki A.T."/>
            <person name="Hirochika H."/>
            <person name="Hoen D."/>
            <person name="Hokari H."/>
            <person name="Hosokawa S."/>
            <person name="Hsing Y."/>
            <person name="Ikawa H."/>
            <person name="Ikeo K."/>
            <person name="Imanishi T."/>
            <person name="Ito Y."/>
            <person name="Jaiswal P."/>
            <person name="Kanno M."/>
            <person name="Kawahara Y."/>
            <person name="Kawamura T."/>
            <person name="Kawashima H."/>
            <person name="Khurana J.P."/>
            <person name="Kikuchi S."/>
            <person name="Komatsu S."/>
            <person name="Koyanagi K.O."/>
            <person name="Kubooka H."/>
            <person name="Lieberherr D."/>
            <person name="Lin Y.C."/>
            <person name="Lonsdale D."/>
            <person name="Matsumoto T."/>
            <person name="Matsuya A."/>
            <person name="McCombie W.R."/>
            <person name="Messing J."/>
            <person name="Miyao A."/>
            <person name="Mulder N."/>
            <person name="Nagamura Y."/>
            <person name="Nam J."/>
            <person name="Namiki N."/>
            <person name="Numa H."/>
            <person name="Nurimoto S."/>
            <person name="O'donovan C."/>
            <person name="Ohyanagi H."/>
            <person name="Okido T."/>
            <person name="Oota S."/>
            <person name="Osato N."/>
            <person name="Palmer L.E."/>
            <person name="Quetier F."/>
            <person name="Raghuvanshi S."/>
            <person name="Saichi N."/>
            <person name="Sakai H."/>
            <person name="Sakai Y."/>
            <person name="Sakata K."/>
            <person name="Sakurai T."/>
            <person name="Sato F."/>
            <person name="Sato Y."/>
            <person name="Schoof H."/>
            <person name="Seki M."/>
            <person name="Shibata M."/>
            <person name="Shimizu Y."/>
            <person name="Shinozaki K."/>
            <person name="Shinso Y."/>
            <person name="Singh N.K."/>
            <person name="Smith-White B."/>
            <person name="Takeda J."/>
            <person name="Tanino M."/>
            <person name="Tatusova T."/>
            <person name="Thongjuea S."/>
            <person name="Todokoro F."/>
            <person name="Tsugane M."/>
            <person name="Tyagi A.K."/>
            <person name="Vanavichit A."/>
            <person name="Wang A."/>
            <person name="Wing R.A."/>
            <person name="Yamaguchi K."/>
            <person name="Yamamoto M."/>
            <person name="Yamamoto N."/>
            <person name="Yu Y."/>
            <person name="Zhang H."/>
            <person name="Zhao Q."/>
            <person name="Higo K."/>
            <person name="Burr B."/>
            <person name="Gojobori T."/>
            <person name="Sasaki T."/>
        </authorList>
    </citation>
    <scope>NUCLEOTIDE SEQUENCE</scope>
</reference>
<reference evidence="2" key="1">
    <citation type="journal article" date="2002" name="Nature">
        <title>The genome sequence and structure of rice chromosome 1.</title>
        <authorList>
            <person name="Sasaki T."/>
            <person name="Matsumoto T."/>
            <person name="Yamamoto K."/>
            <person name="Sakata K."/>
            <person name="Baba T."/>
            <person name="Katayose Y."/>
            <person name="Wu J."/>
            <person name="Niimura Y."/>
            <person name="Cheng Z."/>
            <person name="Nagamura Y."/>
            <person name="Antonio B.A."/>
            <person name="Kanamori H."/>
            <person name="Hosokawa S."/>
            <person name="Masukawa M."/>
            <person name="Arikawa K."/>
            <person name="Chiden Y."/>
            <person name="Hayashi M."/>
            <person name="Okamoto M."/>
            <person name="Ando T."/>
            <person name="Aoki H."/>
            <person name="Arita K."/>
            <person name="Hamada M."/>
            <person name="Harada C."/>
            <person name="Hijishita S."/>
            <person name="Honda M."/>
            <person name="Ichikawa Y."/>
            <person name="Idonuma A."/>
            <person name="Iijima M."/>
            <person name="Ikeda M."/>
            <person name="Ikeno M."/>
            <person name="Itoh S."/>
            <person name="Itoh T."/>
            <person name="Itoh Y."/>
            <person name="Itoh Y."/>
            <person name="Iwabuchi A."/>
            <person name="Kamiya K."/>
            <person name="Karasawa W."/>
            <person name="Katagiri S."/>
            <person name="Kikuta A."/>
            <person name="Kobayashi N."/>
            <person name="Kono I."/>
            <person name="Machita K."/>
            <person name="Maehara T."/>
            <person name="Mizuno H."/>
            <person name="Mizubayashi T."/>
            <person name="Mukai Y."/>
            <person name="Nagasaki H."/>
            <person name="Nakashima M."/>
            <person name="Nakama Y."/>
            <person name="Nakamichi Y."/>
            <person name="Nakamura M."/>
            <person name="Namiki N."/>
            <person name="Negishi M."/>
            <person name="Ohta I."/>
            <person name="Ono N."/>
            <person name="Saji S."/>
            <person name="Sakai K."/>
            <person name="Shibata M."/>
            <person name="Shimokawa T."/>
            <person name="Shomura A."/>
            <person name="Song J."/>
            <person name="Takazaki Y."/>
            <person name="Terasawa K."/>
            <person name="Tsuji K."/>
            <person name="Waki K."/>
            <person name="Yamagata H."/>
            <person name="Yamane H."/>
            <person name="Yoshiki S."/>
            <person name="Yoshihara R."/>
            <person name="Yukawa K."/>
            <person name="Zhong H."/>
            <person name="Iwama H."/>
            <person name="Endo T."/>
            <person name="Ito H."/>
            <person name="Hahn J.H."/>
            <person name="Kim H.I."/>
            <person name="Eun M.Y."/>
            <person name="Yano M."/>
            <person name="Jiang J."/>
            <person name="Gojobori T."/>
        </authorList>
    </citation>
    <scope>NUCLEOTIDE SEQUENCE</scope>
</reference>
<reference evidence="5" key="6">
    <citation type="journal article" date="2008" name="Nucleic Acids Res.">
        <title>The rice annotation project database (RAP-DB): 2008 update.</title>
        <authorList>
            <consortium name="The rice annotation project (RAP)"/>
        </authorList>
    </citation>
    <scope>GENOME REANNOTATION</scope>
    <source>
        <strain evidence="5">cv. Nipponbare</strain>
    </source>
</reference>
<accession>C7IWV4</accession>
<dbReference type="AlphaFoldDB" id="C7IWV4"/>
<dbReference type="KEGG" id="dosa:Os01g0685600"/>
<reference evidence="4" key="3">
    <citation type="journal article" date="2006" name="Nucleic Acids Res.">
        <title>The Rice Annotation Project Database (RAP-DB): hub for Oryza sativa ssp. japonica genome information.</title>
        <authorList>
            <person name="Ohyanagi H."/>
            <person name="Tanaka T."/>
            <person name="Sakai H."/>
            <person name="Shigemoto Y."/>
            <person name="Yamaguchi K."/>
            <person name="Habara T."/>
            <person name="Fujii Y."/>
            <person name="Antonio B.A."/>
            <person name="Nagamura Y."/>
            <person name="Imanishi T."/>
            <person name="Ikeo K."/>
            <person name="Itoh T."/>
            <person name="Gojobori T."/>
            <person name="Sasaki T."/>
        </authorList>
    </citation>
    <scope>NUCLEOTIDE SEQUENCE</scope>
</reference>
<reference evidence="4" key="7">
    <citation type="submission" date="2012-08" db="EMBL/GenBank/DDBJ databases">
        <title>Oryza sativa nipponbare(GA3) genomic DNA, chromosome 1.</title>
        <authorList>
            <consortium name="IRGSP(International Rice Genome Sequencing Project)"/>
        </authorList>
    </citation>
    <scope>NUCLEOTIDE SEQUENCE</scope>
</reference>
<dbReference type="EMBL" id="AP003347">
    <property type="protein sequence ID" value="BAD82167.1"/>
    <property type="molecule type" value="Genomic_DNA"/>
</dbReference>
<evidence type="ECO:0000313" key="2">
    <source>
        <dbReference type="EMBL" id="BAD82167.1"/>
    </source>
</evidence>
<evidence type="ECO:0000313" key="5">
    <source>
        <dbReference type="Proteomes" id="UP000000763"/>
    </source>
</evidence>
<dbReference type="Proteomes" id="UP000000763">
    <property type="component" value="Chromosome 1"/>
</dbReference>
<proteinExistence type="predicted"/>
<protein>
    <submittedName>
        <fullName evidence="4">Os01g0685600 protein</fullName>
    </submittedName>
</protein>
<dbReference type="EMBL" id="AP008207">
    <property type="protein sequence ID" value="BAH91240.1"/>
    <property type="molecule type" value="Genomic_DNA"/>
</dbReference>
<gene>
    <name evidence="4" type="ordered locus">Os01g0685600</name>
    <name evidence="2" type="ORF">P0445E10.38</name>
    <name evidence="3" type="ORF">P0478H03.28</name>
</gene>
<name>C7IWV4_ORYSJ</name>
<dbReference type="EMBL" id="AP003452">
    <property type="protein sequence ID" value="BAD82520.1"/>
    <property type="molecule type" value="Genomic_DNA"/>
</dbReference>
<accession>Q5N7M6</accession>
<sequence>MSDDRRQHGRAGGGTSTGGAVEQRKSTSHWPLGAPAAVGKGGCRLWLQLGSAAHQGQSRRGSRRANK</sequence>
<reference evidence="4" key="5">
    <citation type="journal article" date="2008" name="Nucleic Acids Res.">
        <title>The Rice Annotation Project Database (RAP-DB): 2008 update.</title>
        <authorList>
            <consortium name="The Rice Annotation Project (RAP)"/>
            <person name="Tanaka T."/>
            <person name="Antonio B.A."/>
            <person name="Kikuchi S."/>
            <person name="Matsumoto T."/>
            <person name="Nagamura Y."/>
            <person name="Numa H."/>
            <person name="Sakai H."/>
            <person name="Wu J."/>
            <person name="Itoh T."/>
            <person name="Sasaki T."/>
            <person name="Aono R."/>
            <person name="Fujii Y."/>
            <person name="Habara T."/>
            <person name="Harada E."/>
            <person name="Kanno M."/>
            <person name="Kawahara Y."/>
            <person name="Kawashima H."/>
            <person name="Kubooka H."/>
            <person name="Matsuya A."/>
            <person name="Nakaoka H."/>
            <person name="Saichi N."/>
            <person name="Sanbonmatsu R."/>
            <person name="Sato Y."/>
            <person name="Shinso Y."/>
            <person name="Suzuki M."/>
            <person name="Takeda J."/>
            <person name="Tanino M."/>
            <person name="Todokoro F."/>
            <person name="Yamaguchi K."/>
            <person name="Yamamoto N."/>
            <person name="Yamasaki C."/>
            <person name="Imanishi T."/>
            <person name="Okido T."/>
            <person name="Tada M."/>
            <person name="Ikeo K."/>
            <person name="Tateno Y."/>
            <person name="Gojobori T."/>
            <person name="Lin Y.C."/>
            <person name="Wei F.J."/>
            <person name="Hsing Y.I."/>
            <person name="Zhao Q."/>
            <person name="Han B."/>
            <person name="Kramer M.R."/>
            <person name="McCombie R.W."/>
            <person name="Lonsdale D."/>
            <person name="O'Donovan C.C."/>
            <person name="Whitfield E.J."/>
            <person name="Apweiler R."/>
            <person name="Koyanagi K.O."/>
            <person name="Khurana J.P."/>
            <person name="Raghuvanshi S."/>
            <person name="Singh N.K."/>
            <person name="Tyagi A.K."/>
            <person name="Haberer G."/>
            <person name="Fujisawa M."/>
            <person name="Hosokawa S."/>
            <person name="Ito Y."/>
            <person name="Ikawa H."/>
            <person name="Shibata M."/>
            <person name="Yamamoto M."/>
            <person name="Bruskiewich R.M."/>
            <person name="Hoen D.R."/>
            <person name="Bureau TE."/>
            <person name="Namiki N."/>
            <person name="Ohyanagi H."/>
            <person name="Sakai Y."/>
            <person name="Nobushima S."/>
            <person name="Sakata K."/>
            <person name="Barrero R.A."/>
            <person name="Sato Y."/>
            <person name="Souvorov A."/>
            <person name="Smith-White B."/>
            <person name="Tatusova T."/>
            <person name="An S."/>
            <person name="An G."/>
            <person name="OOta S."/>
            <person name="Fuks G."/>
            <person name="Messing J."/>
            <person name="Christie K.R."/>
            <person name="Lieberherr D."/>
            <person name="Kim H."/>
            <person name="Zuccolo A."/>
            <person name="Wing R.A."/>
            <person name="Nobuta K."/>
            <person name="Green P.J."/>
            <person name="Lu C."/>
            <person name="Meyers BC."/>
            <person name="Chaparro C."/>
            <person name="Piegu B."/>
            <person name="Panaud O."/>
            <person name="Echeverria M."/>
        </authorList>
    </citation>
    <scope>NUCLEOTIDE SEQUENCE</scope>
</reference>
<evidence type="ECO:0000256" key="1">
    <source>
        <dbReference type="SAM" id="MobiDB-lite"/>
    </source>
</evidence>
<evidence type="ECO:0000313" key="3">
    <source>
        <dbReference type="EMBL" id="BAD82520.1"/>
    </source>
</evidence>
<feature type="region of interest" description="Disordered" evidence="1">
    <location>
        <begin position="1"/>
        <end position="37"/>
    </location>
</feature>
<evidence type="ECO:0000313" key="4">
    <source>
        <dbReference type="EMBL" id="BAH91240.1"/>
    </source>
</evidence>
<reference evidence="4 5" key="2">
    <citation type="journal article" date="2005" name="Nature">
        <title>The map-based sequence of the rice genome.</title>
        <authorList>
            <consortium name="International rice genome sequencing project (IRGSP)"/>
            <person name="Matsumoto T."/>
            <person name="Wu J."/>
            <person name="Kanamori H."/>
            <person name="Katayose Y."/>
            <person name="Fujisawa M."/>
            <person name="Namiki N."/>
            <person name="Mizuno H."/>
            <person name="Yamamoto K."/>
            <person name="Antonio B.A."/>
            <person name="Baba T."/>
            <person name="Sakata K."/>
            <person name="Nagamura Y."/>
            <person name="Aoki H."/>
            <person name="Arikawa K."/>
            <person name="Arita K."/>
            <person name="Bito T."/>
            <person name="Chiden Y."/>
            <person name="Fujitsuka N."/>
            <person name="Fukunaka R."/>
            <person name="Hamada M."/>
            <person name="Harada C."/>
            <person name="Hayashi A."/>
            <person name="Hijishita S."/>
            <person name="Honda M."/>
            <person name="Hosokawa S."/>
            <person name="Ichikawa Y."/>
            <person name="Idonuma A."/>
            <person name="Iijima M."/>
            <person name="Ikeda M."/>
            <person name="Ikeno M."/>
            <person name="Ito K."/>
            <person name="Ito S."/>
            <person name="Ito T."/>
            <person name="Ito Y."/>
            <person name="Ito Y."/>
            <person name="Iwabuchi A."/>
            <person name="Kamiya K."/>
            <person name="Karasawa W."/>
            <person name="Kurita K."/>
            <person name="Katagiri S."/>
            <person name="Kikuta A."/>
            <person name="Kobayashi H."/>
            <person name="Kobayashi N."/>
            <person name="Machita K."/>
            <person name="Maehara T."/>
            <person name="Masukawa M."/>
            <person name="Mizubayashi T."/>
            <person name="Mukai Y."/>
            <person name="Nagasaki H."/>
            <person name="Nagata Y."/>
            <person name="Naito S."/>
            <person name="Nakashima M."/>
            <person name="Nakama Y."/>
            <person name="Nakamichi Y."/>
            <person name="Nakamura M."/>
            <person name="Meguro A."/>
            <person name="Negishi M."/>
            <person name="Ohta I."/>
            <person name="Ohta T."/>
            <person name="Okamoto M."/>
            <person name="Ono N."/>
            <person name="Saji S."/>
            <person name="Sakaguchi M."/>
            <person name="Sakai K."/>
            <person name="Shibata M."/>
            <person name="Shimokawa T."/>
            <person name="Song J."/>
            <person name="Takazaki Y."/>
            <person name="Terasawa K."/>
            <person name="Tsugane M."/>
            <person name="Tsuji K."/>
            <person name="Ueda S."/>
            <person name="Waki K."/>
            <person name="Yamagata H."/>
            <person name="Yamamoto M."/>
            <person name="Yamamoto S."/>
            <person name="Yamane H."/>
            <person name="Yoshiki S."/>
            <person name="Yoshihara R."/>
            <person name="Yukawa K."/>
            <person name="Zhong H."/>
            <person name="Yano M."/>
            <person name="Yuan Q."/>
            <person name="Ouyang S."/>
            <person name="Liu J."/>
            <person name="Jones K.M."/>
            <person name="Gansberger K."/>
            <person name="Moffat K."/>
            <person name="Hill J."/>
            <person name="Bera J."/>
            <person name="Fadrosh D."/>
            <person name="Jin S."/>
            <person name="Johri S."/>
            <person name="Kim M."/>
            <person name="Overton L."/>
            <person name="Reardon M."/>
            <person name="Tsitrin T."/>
            <person name="Vuong H."/>
            <person name="Weaver B."/>
            <person name="Ciecko A."/>
            <person name="Tallon L."/>
            <person name="Jackson J."/>
            <person name="Pai G."/>
            <person name="Aken S.V."/>
            <person name="Utterback T."/>
            <person name="Reidmuller S."/>
            <person name="Feldblyum T."/>
            <person name="Hsiao J."/>
            <person name="Zismann V."/>
            <person name="Iobst S."/>
            <person name="de Vazeille A.R."/>
            <person name="Buell C.R."/>
            <person name="Ying K."/>
            <person name="Li Y."/>
            <person name="Lu T."/>
            <person name="Huang Y."/>
            <person name="Zhao Q."/>
            <person name="Feng Q."/>
            <person name="Zhang L."/>
            <person name="Zhu J."/>
            <person name="Weng Q."/>
            <person name="Mu J."/>
            <person name="Lu Y."/>
            <person name="Fan D."/>
            <person name="Liu Y."/>
            <person name="Guan J."/>
            <person name="Zhang Y."/>
            <person name="Yu S."/>
            <person name="Liu X."/>
            <person name="Zhang Y."/>
            <person name="Hong G."/>
            <person name="Han B."/>
            <person name="Choisne N."/>
            <person name="Demange N."/>
            <person name="Orjeda G."/>
            <person name="Samain S."/>
            <person name="Cattolico L."/>
            <person name="Pelletier E."/>
            <person name="Couloux A."/>
            <person name="Segurens B."/>
            <person name="Wincker P."/>
            <person name="D'Hont A."/>
            <person name="Scarpelli C."/>
            <person name="Weissenbach J."/>
            <person name="Salanoubat M."/>
            <person name="Quetier F."/>
            <person name="Yu Y."/>
            <person name="Kim H.R."/>
            <person name="Rambo T."/>
            <person name="Currie J."/>
            <person name="Collura K."/>
            <person name="Luo M."/>
            <person name="Yang T."/>
            <person name="Ammiraju J.S.S."/>
            <person name="Engler F."/>
            <person name="Soderlund C."/>
            <person name="Wing R.A."/>
            <person name="Palmer L.E."/>
            <person name="de la Bastide M."/>
            <person name="Spiegel L."/>
            <person name="Nascimento L."/>
            <person name="Zutavern T."/>
            <person name="O'Shaughnessy A."/>
            <person name="Dike S."/>
            <person name="Dedhia N."/>
            <person name="Preston R."/>
            <person name="Balija V."/>
            <person name="McCombie W.R."/>
            <person name="Chow T."/>
            <person name="Chen H."/>
            <person name="Chung M."/>
            <person name="Chen C."/>
            <person name="Shaw J."/>
            <person name="Wu H."/>
            <person name="Hsiao K."/>
            <person name="Chao Y."/>
            <person name="Chu M."/>
            <person name="Cheng C."/>
            <person name="Hour A."/>
            <person name="Lee P."/>
            <person name="Lin S."/>
            <person name="Lin Y."/>
            <person name="Liou J."/>
            <person name="Liu S."/>
            <person name="Hsing Y."/>
            <person name="Raghuvanshi S."/>
            <person name="Mohanty A."/>
            <person name="Bharti A.K."/>
            <person name="Gaur A."/>
            <person name="Gupta V."/>
            <person name="Kumar D."/>
            <person name="Ravi V."/>
            <person name="Vij S."/>
            <person name="Kapur A."/>
            <person name="Khurana P."/>
            <person name="Khurana P."/>
            <person name="Khurana J.P."/>
            <person name="Tyagi A.K."/>
            <person name="Gaikwad K."/>
            <person name="Singh A."/>
            <person name="Dalal V."/>
            <person name="Srivastava S."/>
            <person name="Dixit A."/>
            <person name="Pal A.K."/>
            <person name="Ghazi I.A."/>
            <person name="Yadav M."/>
            <person name="Pandit A."/>
            <person name="Bhargava A."/>
            <person name="Sureshbabu K."/>
            <person name="Batra K."/>
            <person name="Sharma T.R."/>
            <person name="Mohapatra T."/>
            <person name="Singh N.K."/>
            <person name="Messing J."/>
            <person name="Nelson A.B."/>
            <person name="Fuks G."/>
            <person name="Kavchok S."/>
            <person name="Keizer G."/>
            <person name="Linton E."/>
            <person name="Llaca V."/>
            <person name="Song R."/>
            <person name="Tanyolac B."/>
            <person name="Young S."/>
            <person name="Ho-Il K."/>
            <person name="Hahn J.H."/>
            <person name="Sangsakoo G."/>
            <person name="Vanavichit A."/>
            <person name="de Mattos Luiz.A.T."/>
            <person name="Zimmer P.D."/>
            <person name="Malone G."/>
            <person name="Dellagostin O."/>
            <person name="de Oliveira A.C."/>
            <person name="Bevan M."/>
            <person name="Bancroft I."/>
            <person name="Minx P."/>
            <person name="Cordum H."/>
            <person name="Wilson R."/>
            <person name="Cheng Z."/>
            <person name="Jin W."/>
            <person name="Jiang J."/>
            <person name="Leong S.A."/>
            <person name="Iwama H."/>
            <person name="Gojobori T."/>
            <person name="Itoh T."/>
            <person name="Niimura Y."/>
            <person name="Fujii Y."/>
            <person name="Habara T."/>
            <person name="Sakai H."/>
            <person name="Sato Y."/>
            <person name="Wilson G."/>
            <person name="Kumar K."/>
            <person name="McCouch S."/>
            <person name="Juretic N."/>
            <person name="Hoen D."/>
            <person name="Wright S."/>
            <person name="Bruskiewich R."/>
            <person name="Bureau T."/>
            <person name="Miyao A."/>
            <person name="Hirochika H."/>
            <person name="Nishikawa T."/>
            <person name="Kadowaki K."/>
            <person name="Sugiura M."/>
            <person name="Burr B."/>
            <person name="Sasaki T."/>
        </authorList>
    </citation>
    <scope>NUCLEOTIDE SEQUENCE [LARGE SCALE GENOMIC DNA]</scope>
    <source>
        <strain evidence="5">cv. Nipponbare</strain>
    </source>
</reference>
<dbReference type="Proteomes" id="UP000817658">
    <property type="component" value="Chromosome 1"/>
</dbReference>
<organism evidence="4 5">
    <name type="scientific">Oryza sativa subsp. japonica</name>
    <name type="common">Rice</name>
    <dbReference type="NCBI Taxonomy" id="39947"/>
    <lineage>
        <taxon>Eukaryota</taxon>
        <taxon>Viridiplantae</taxon>
        <taxon>Streptophyta</taxon>
        <taxon>Embryophyta</taxon>
        <taxon>Tracheophyta</taxon>
        <taxon>Spermatophyta</taxon>
        <taxon>Magnoliopsida</taxon>
        <taxon>Liliopsida</taxon>
        <taxon>Poales</taxon>
        <taxon>Poaceae</taxon>
        <taxon>BOP clade</taxon>
        <taxon>Oryzoideae</taxon>
        <taxon>Oryzeae</taxon>
        <taxon>Oryzinae</taxon>
        <taxon>Oryza</taxon>
        <taxon>Oryza sativa</taxon>
    </lineage>
</organism>